<dbReference type="GO" id="GO:0003677">
    <property type="term" value="F:DNA binding"/>
    <property type="evidence" value="ECO:0007669"/>
    <property type="project" value="InterPro"/>
</dbReference>
<accession>A0A2A5S0S6</accession>
<dbReference type="NCBIfam" id="TIGR01716">
    <property type="entry name" value="RGG_Cterm"/>
    <property type="match status" value="1"/>
</dbReference>
<keyword evidence="3" id="KW-1185">Reference proteome</keyword>
<dbReference type="InterPro" id="IPR010057">
    <property type="entry name" value="Transcription_activator_Rgg_C"/>
</dbReference>
<dbReference type="Gene3D" id="1.25.40.10">
    <property type="entry name" value="Tetratricopeptide repeat domain"/>
    <property type="match status" value="1"/>
</dbReference>
<reference evidence="2 3" key="1">
    <citation type="submission" date="2014-12" db="EMBL/GenBank/DDBJ databases">
        <title>Draft genome sequences of 10 type strains of Lactococcus.</title>
        <authorList>
            <person name="Sun Z."/>
            <person name="Zhong Z."/>
            <person name="Liu W."/>
            <person name="Zhang W."/>
            <person name="Zhang H."/>
        </authorList>
    </citation>
    <scope>NUCLEOTIDE SEQUENCE [LARGE SCALE GENOMIC DNA]</scope>
    <source>
        <strain evidence="2 3">DSM 20686</strain>
    </source>
</reference>
<dbReference type="Proteomes" id="UP000242246">
    <property type="component" value="Unassembled WGS sequence"/>
</dbReference>
<dbReference type="EMBL" id="JXJX01000005">
    <property type="protein sequence ID" value="PCS07116.1"/>
    <property type="molecule type" value="Genomic_DNA"/>
</dbReference>
<dbReference type="RefSeq" id="WP_082782149.1">
    <property type="nucleotide sequence ID" value="NZ_JXJX01000005.1"/>
</dbReference>
<evidence type="ECO:0000313" key="3">
    <source>
        <dbReference type="Proteomes" id="UP000242246"/>
    </source>
</evidence>
<dbReference type="InterPro" id="IPR011990">
    <property type="entry name" value="TPR-like_helical_dom_sf"/>
</dbReference>
<dbReference type="InterPro" id="IPR001387">
    <property type="entry name" value="Cro/C1-type_HTH"/>
</dbReference>
<gene>
    <name evidence="2" type="ORF">RU87_GL001169</name>
</gene>
<dbReference type="PANTHER" id="PTHR37038:SF12">
    <property type="entry name" value="TRANSCRIPTIONAL REGULATOR"/>
    <property type="match status" value="1"/>
</dbReference>
<dbReference type="CDD" id="cd00093">
    <property type="entry name" value="HTH_XRE"/>
    <property type="match status" value="1"/>
</dbReference>
<feature type="domain" description="HTH-type transcriptional regulator Rgg C-terminal" evidence="1">
    <location>
        <begin position="108"/>
        <end position="278"/>
    </location>
</feature>
<dbReference type="STRING" id="1348632.GCA_001591745_00689"/>
<dbReference type="InterPro" id="IPR053163">
    <property type="entry name" value="HTH-type_regulator_Rgg"/>
</dbReference>
<proteinExistence type="predicted"/>
<organism evidence="2 3">
    <name type="scientific">Pseudolactococcus plantarum</name>
    <dbReference type="NCBI Taxonomy" id="1365"/>
    <lineage>
        <taxon>Bacteria</taxon>
        <taxon>Bacillati</taxon>
        <taxon>Bacillota</taxon>
        <taxon>Bacilli</taxon>
        <taxon>Lactobacillales</taxon>
        <taxon>Streptococcaceae</taxon>
        <taxon>Pseudolactococcus</taxon>
    </lineage>
</organism>
<dbReference type="Pfam" id="PF21259">
    <property type="entry name" value="Rgg_C"/>
    <property type="match status" value="1"/>
</dbReference>
<sequence>MMNKQDVSHESLTLGRYYKQIRERRGYTYADIASDYLHTSQISRFEKGVNMFSATCLLLAIQGLDMTPAEFFALMPQDQFSRHYRIIKEMSHYAMVSNPSDMEYLKIQDPKKQIDKIYNIIVKLAGAKEIGNSAITSQERHYIYHYLSSIQRWTVLDIQIFSSCLSVLELKEAFLFGLDILKCDDLSNLLGLHASEVKKALIHLHMHLVYGEYYSRADHIKAELDALLVASDMEEKIMLHVFDCLAQYKQNKDRNNLGELENCMQVLHACDLSGIAKRISDVIIKT</sequence>
<dbReference type="PANTHER" id="PTHR37038">
    <property type="entry name" value="TRANSCRIPTIONAL REGULATOR-RELATED"/>
    <property type="match status" value="1"/>
</dbReference>
<dbReference type="AlphaFoldDB" id="A0A2A5S0S6"/>
<evidence type="ECO:0000259" key="1">
    <source>
        <dbReference type="Pfam" id="PF21259"/>
    </source>
</evidence>
<evidence type="ECO:0000313" key="2">
    <source>
        <dbReference type="EMBL" id="PCS07116.1"/>
    </source>
</evidence>
<dbReference type="SUPFAM" id="SSF47413">
    <property type="entry name" value="lambda repressor-like DNA-binding domains"/>
    <property type="match status" value="1"/>
</dbReference>
<protein>
    <submittedName>
        <fullName evidence="2">Positive transcriptional regulator, MutR family</fullName>
    </submittedName>
</protein>
<name>A0A2A5S0S6_9LACT</name>
<dbReference type="InterPro" id="IPR010982">
    <property type="entry name" value="Lambda_DNA-bd_dom_sf"/>
</dbReference>
<comment type="caution">
    <text evidence="2">The sequence shown here is derived from an EMBL/GenBank/DDBJ whole genome shotgun (WGS) entry which is preliminary data.</text>
</comment>
<dbReference type="OrthoDB" id="2241897at2"/>